<dbReference type="UniPathway" id="UPA00115"/>
<dbReference type="Gene3D" id="3.40.50.720">
    <property type="entry name" value="NAD(P)-binding Rossmann-like Domain"/>
    <property type="match status" value="1"/>
</dbReference>
<evidence type="ECO:0000256" key="1">
    <source>
        <dbReference type="ARBA" id="ARBA00004937"/>
    </source>
</evidence>
<reference evidence="9" key="1">
    <citation type="submission" date="2020-05" db="EMBL/GenBank/DDBJ databases">
        <authorList>
            <person name="Chiriac C."/>
            <person name="Salcher M."/>
            <person name="Ghai R."/>
            <person name="Kavagutti S V."/>
        </authorList>
    </citation>
    <scope>NUCLEOTIDE SEQUENCE</scope>
</reference>
<name>A0A6J7FBZ9_9ZZZZ</name>
<dbReference type="InterPro" id="IPR022674">
    <property type="entry name" value="G6P_DH_NAD-bd"/>
</dbReference>
<dbReference type="Pfam" id="PF02781">
    <property type="entry name" value="G6PD_C"/>
    <property type="match status" value="1"/>
</dbReference>
<comment type="similarity">
    <text evidence="2">Belongs to the glucose-6-phosphate dehydrogenase family.</text>
</comment>
<dbReference type="PIRSF" id="PIRSF000110">
    <property type="entry name" value="G6PD"/>
    <property type="match status" value="1"/>
</dbReference>
<dbReference type="HAMAP" id="MF_00966">
    <property type="entry name" value="G6PD"/>
    <property type="match status" value="1"/>
</dbReference>
<dbReference type="PANTHER" id="PTHR23429:SF0">
    <property type="entry name" value="GLUCOSE-6-PHOSPHATE 1-DEHYDROGENASE"/>
    <property type="match status" value="1"/>
</dbReference>
<evidence type="ECO:0000256" key="5">
    <source>
        <dbReference type="ARBA" id="ARBA00023002"/>
    </source>
</evidence>
<dbReference type="GO" id="GO:0050661">
    <property type="term" value="F:NADP binding"/>
    <property type="evidence" value="ECO:0007669"/>
    <property type="project" value="InterPro"/>
</dbReference>
<evidence type="ECO:0000256" key="3">
    <source>
        <dbReference type="ARBA" id="ARBA00022526"/>
    </source>
</evidence>
<dbReference type="InterPro" id="IPR019796">
    <property type="entry name" value="G6P_DH_AS"/>
</dbReference>
<dbReference type="PANTHER" id="PTHR23429">
    <property type="entry name" value="GLUCOSE-6-PHOSPHATE 1-DEHYDROGENASE G6PD"/>
    <property type="match status" value="1"/>
</dbReference>
<dbReference type="GO" id="GO:0006006">
    <property type="term" value="P:glucose metabolic process"/>
    <property type="evidence" value="ECO:0007669"/>
    <property type="project" value="UniProtKB-KW"/>
</dbReference>
<comment type="pathway">
    <text evidence="1">Carbohydrate degradation; pentose phosphate pathway; D-ribulose 5-phosphate from D-glucose 6-phosphate (oxidative stage): step 1/3.</text>
</comment>
<dbReference type="NCBIfam" id="NF009492">
    <property type="entry name" value="PRK12853.1-3"/>
    <property type="match status" value="1"/>
</dbReference>
<dbReference type="InterPro" id="IPR022675">
    <property type="entry name" value="G6P_DH_C"/>
</dbReference>
<dbReference type="PRINTS" id="PR00079">
    <property type="entry name" value="G6PDHDRGNASE"/>
</dbReference>
<evidence type="ECO:0000313" key="9">
    <source>
        <dbReference type="EMBL" id="CAB4892936.1"/>
    </source>
</evidence>
<dbReference type="PROSITE" id="PS00069">
    <property type="entry name" value="G6P_DEHYDROGENASE"/>
    <property type="match status" value="1"/>
</dbReference>
<dbReference type="GO" id="GO:0009051">
    <property type="term" value="P:pentose-phosphate shunt, oxidative branch"/>
    <property type="evidence" value="ECO:0007669"/>
    <property type="project" value="TreeGrafter"/>
</dbReference>
<accession>A0A6J7FBZ9</accession>
<proteinExistence type="inferred from homology"/>
<evidence type="ECO:0000259" key="7">
    <source>
        <dbReference type="Pfam" id="PF00479"/>
    </source>
</evidence>
<gene>
    <name evidence="9" type="ORF">UFOPK3376_02986</name>
</gene>
<feature type="domain" description="Glucose-6-phosphate dehydrogenase NAD-binding" evidence="7">
    <location>
        <begin position="11"/>
        <end position="180"/>
    </location>
</feature>
<dbReference type="Gene3D" id="3.30.360.10">
    <property type="entry name" value="Dihydrodipicolinate Reductase, domain 2"/>
    <property type="match status" value="1"/>
</dbReference>
<keyword evidence="6" id="KW-0119">Carbohydrate metabolism</keyword>
<dbReference type="GO" id="GO:0004345">
    <property type="term" value="F:glucose-6-phosphate dehydrogenase activity"/>
    <property type="evidence" value="ECO:0007669"/>
    <property type="project" value="InterPro"/>
</dbReference>
<keyword evidence="4" id="KW-0521">NADP</keyword>
<evidence type="ECO:0000259" key="8">
    <source>
        <dbReference type="Pfam" id="PF02781"/>
    </source>
</evidence>
<keyword evidence="3" id="KW-0313">Glucose metabolism</keyword>
<keyword evidence="5" id="KW-0560">Oxidoreductase</keyword>
<dbReference type="GO" id="GO:0005829">
    <property type="term" value="C:cytosol"/>
    <property type="evidence" value="ECO:0007669"/>
    <property type="project" value="TreeGrafter"/>
</dbReference>
<organism evidence="9">
    <name type="scientific">freshwater metagenome</name>
    <dbReference type="NCBI Taxonomy" id="449393"/>
    <lineage>
        <taxon>unclassified sequences</taxon>
        <taxon>metagenomes</taxon>
        <taxon>ecological metagenomes</taxon>
    </lineage>
</organism>
<feature type="domain" description="Glucose-6-phosphate dehydrogenase C-terminal" evidence="8">
    <location>
        <begin position="183"/>
        <end position="457"/>
    </location>
</feature>
<sequence>MTTQPEADALVLFGATGDLSKRKLFPALYELEHTGRLNIPVIGVARSDWTDDGFRQHAHDSIIAADPEAAAATIEALQGRLDLIQGDYSDPRTWHTLAKLLDKHHSKQAVFYMAIPPTMFPEVAEALASVGLNQRGRIVVEKPFGRDLASARELNTVLHQVFPEEKIFRIDHYLGKESVEDLLVFRFSNTLLEPVWNRNYVRSVQITMSETIGVEGRGSFYDSVGAIRDIMQNHLLQVLALCAMEPPAGAASSFLQDEKAKVFAAMRPLDPAHLVRGQYVGYRDEDGVDKNSSVETFAAARLEIDSWRWAGVPWYIRAGKGLTAAATEVVVEFREPPSMLFDEAGGPPPGRNLVRFRLGQRDGVTFTLQAKTPGQDLDSQNVDVAVDFAAALGRRRGAYERLLDDAIAGLPRRFARQDVVEQTWRIIQPALDTPGPVHPYFRGSWGPSEADRILNGDTWLPLSL</sequence>
<dbReference type="InterPro" id="IPR036291">
    <property type="entry name" value="NAD(P)-bd_dom_sf"/>
</dbReference>
<evidence type="ECO:0000256" key="4">
    <source>
        <dbReference type="ARBA" id="ARBA00022857"/>
    </source>
</evidence>
<dbReference type="SUPFAM" id="SSF51735">
    <property type="entry name" value="NAD(P)-binding Rossmann-fold domains"/>
    <property type="match status" value="1"/>
</dbReference>
<dbReference type="Pfam" id="PF00479">
    <property type="entry name" value="G6PD_N"/>
    <property type="match status" value="1"/>
</dbReference>
<dbReference type="EMBL" id="CAFBLP010000123">
    <property type="protein sequence ID" value="CAB4892936.1"/>
    <property type="molecule type" value="Genomic_DNA"/>
</dbReference>
<protein>
    <submittedName>
        <fullName evidence="9">Unannotated protein</fullName>
    </submittedName>
</protein>
<dbReference type="NCBIfam" id="TIGR00871">
    <property type="entry name" value="zwf"/>
    <property type="match status" value="1"/>
</dbReference>
<dbReference type="SUPFAM" id="SSF55347">
    <property type="entry name" value="Glyceraldehyde-3-phosphate dehydrogenase-like, C-terminal domain"/>
    <property type="match status" value="1"/>
</dbReference>
<dbReference type="InterPro" id="IPR001282">
    <property type="entry name" value="G6P_DH"/>
</dbReference>
<evidence type="ECO:0000256" key="2">
    <source>
        <dbReference type="ARBA" id="ARBA00009975"/>
    </source>
</evidence>
<evidence type="ECO:0000256" key="6">
    <source>
        <dbReference type="ARBA" id="ARBA00023277"/>
    </source>
</evidence>
<dbReference type="AlphaFoldDB" id="A0A6J7FBZ9"/>